<gene>
    <name evidence="1" type="ORF">ElyMa_006804800</name>
</gene>
<comment type="caution">
    <text evidence="1">The sequence shown here is derived from an EMBL/GenBank/DDBJ whole genome shotgun (WGS) entry which is preliminary data.</text>
</comment>
<sequence>MRKADIDQLGVNINGRNLTNLRYADDTALMSDNITSMRRILHRVDESVHATMPITLIAFKYSPDDNHCIQVGYVASRFFLDEAQVLMSLEEKVALIGLERSLKEHEMVPTVKLNSLEVWRNECE</sequence>
<dbReference type="EMBL" id="BMAT01013622">
    <property type="protein sequence ID" value="GFS16751.1"/>
    <property type="molecule type" value="Genomic_DNA"/>
</dbReference>
<accession>A0AAV4J625</accession>
<keyword evidence="2" id="KW-1185">Reference proteome</keyword>
<reference evidence="1 2" key="1">
    <citation type="journal article" date="2021" name="Elife">
        <title>Chloroplast acquisition without the gene transfer in kleptoplastic sea slugs, Plakobranchus ocellatus.</title>
        <authorList>
            <person name="Maeda T."/>
            <person name="Takahashi S."/>
            <person name="Yoshida T."/>
            <person name="Shimamura S."/>
            <person name="Takaki Y."/>
            <person name="Nagai Y."/>
            <person name="Toyoda A."/>
            <person name="Suzuki Y."/>
            <person name="Arimoto A."/>
            <person name="Ishii H."/>
            <person name="Satoh N."/>
            <person name="Nishiyama T."/>
            <person name="Hasebe M."/>
            <person name="Maruyama T."/>
            <person name="Minagawa J."/>
            <person name="Obokata J."/>
            <person name="Shigenobu S."/>
        </authorList>
    </citation>
    <scope>NUCLEOTIDE SEQUENCE [LARGE SCALE GENOMIC DNA]</scope>
</reference>
<evidence type="ECO:0000313" key="2">
    <source>
        <dbReference type="Proteomes" id="UP000762676"/>
    </source>
</evidence>
<organism evidence="1 2">
    <name type="scientific">Elysia marginata</name>
    <dbReference type="NCBI Taxonomy" id="1093978"/>
    <lineage>
        <taxon>Eukaryota</taxon>
        <taxon>Metazoa</taxon>
        <taxon>Spiralia</taxon>
        <taxon>Lophotrochozoa</taxon>
        <taxon>Mollusca</taxon>
        <taxon>Gastropoda</taxon>
        <taxon>Heterobranchia</taxon>
        <taxon>Euthyneura</taxon>
        <taxon>Panpulmonata</taxon>
        <taxon>Sacoglossa</taxon>
        <taxon>Placobranchoidea</taxon>
        <taxon>Plakobranchidae</taxon>
        <taxon>Elysia</taxon>
    </lineage>
</organism>
<protein>
    <submittedName>
        <fullName evidence="1">Catenin (Cadherin-associated protein), alpha 3</fullName>
    </submittedName>
</protein>
<evidence type="ECO:0000313" key="1">
    <source>
        <dbReference type="EMBL" id="GFS16751.1"/>
    </source>
</evidence>
<dbReference type="Proteomes" id="UP000762676">
    <property type="component" value="Unassembled WGS sequence"/>
</dbReference>
<proteinExistence type="predicted"/>
<dbReference type="AlphaFoldDB" id="A0AAV4J625"/>
<name>A0AAV4J625_9GAST</name>